<name>A0AAV1IDH5_9CHLO</name>
<dbReference type="EMBL" id="CAUYUE010000011">
    <property type="protein sequence ID" value="CAK0785124.1"/>
    <property type="molecule type" value="Genomic_DNA"/>
</dbReference>
<gene>
    <name evidence="1" type="ORF">CVIRNUC_008330</name>
</gene>
<organism evidence="1 2">
    <name type="scientific">Coccomyxa viridis</name>
    <dbReference type="NCBI Taxonomy" id="1274662"/>
    <lineage>
        <taxon>Eukaryota</taxon>
        <taxon>Viridiplantae</taxon>
        <taxon>Chlorophyta</taxon>
        <taxon>core chlorophytes</taxon>
        <taxon>Trebouxiophyceae</taxon>
        <taxon>Trebouxiophyceae incertae sedis</taxon>
        <taxon>Coccomyxaceae</taxon>
        <taxon>Coccomyxa</taxon>
    </lineage>
</organism>
<sequence>MHVVKLHLPYSRAGLVFQFDNLISWIAAEGCAGIGQDITADDSPCYYFVGGDSKPSATENRRIAGLSDAGIADEVASHIQPPPA</sequence>
<protein>
    <submittedName>
        <fullName evidence="1">Uncharacterized protein</fullName>
    </submittedName>
</protein>
<evidence type="ECO:0000313" key="2">
    <source>
        <dbReference type="Proteomes" id="UP001314263"/>
    </source>
</evidence>
<proteinExistence type="predicted"/>
<dbReference type="Proteomes" id="UP001314263">
    <property type="component" value="Unassembled WGS sequence"/>
</dbReference>
<reference evidence="1 2" key="1">
    <citation type="submission" date="2023-10" db="EMBL/GenBank/DDBJ databases">
        <authorList>
            <person name="Maclean D."/>
            <person name="Macfadyen A."/>
        </authorList>
    </citation>
    <scope>NUCLEOTIDE SEQUENCE [LARGE SCALE GENOMIC DNA]</scope>
</reference>
<dbReference type="AlphaFoldDB" id="A0AAV1IDH5"/>
<evidence type="ECO:0000313" key="1">
    <source>
        <dbReference type="EMBL" id="CAK0785124.1"/>
    </source>
</evidence>
<accession>A0AAV1IDH5</accession>
<comment type="caution">
    <text evidence="1">The sequence shown here is derived from an EMBL/GenBank/DDBJ whole genome shotgun (WGS) entry which is preliminary data.</text>
</comment>
<keyword evidence="2" id="KW-1185">Reference proteome</keyword>